<dbReference type="EMBL" id="JXYA01000012">
    <property type="protein sequence ID" value="KJZ10883.1"/>
    <property type="molecule type" value="Genomic_DNA"/>
</dbReference>
<proteinExistence type="predicted"/>
<accession>A0A0F4QT73</accession>
<reference evidence="3 4" key="1">
    <citation type="journal article" date="2015" name="BMC Genomics">
        <title>Genome mining reveals unlocked bioactive potential of marine Gram-negative bacteria.</title>
        <authorList>
            <person name="Machado H."/>
            <person name="Sonnenschein E.C."/>
            <person name="Melchiorsen J."/>
            <person name="Gram L."/>
        </authorList>
    </citation>
    <scope>NUCLEOTIDE SEQUENCE [LARGE SCALE GENOMIC DNA]</scope>
    <source>
        <strain evidence="3 4">S2471</strain>
    </source>
</reference>
<organism evidence="3 4">
    <name type="scientific">Pseudoalteromonas rubra</name>
    <dbReference type="NCBI Taxonomy" id="43658"/>
    <lineage>
        <taxon>Bacteria</taxon>
        <taxon>Pseudomonadati</taxon>
        <taxon>Pseudomonadota</taxon>
        <taxon>Gammaproteobacteria</taxon>
        <taxon>Alteromonadales</taxon>
        <taxon>Pseudoalteromonadaceae</taxon>
        <taxon>Pseudoalteromonas</taxon>
    </lineage>
</organism>
<evidence type="ECO:0000256" key="2">
    <source>
        <dbReference type="SAM" id="SignalP"/>
    </source>
</evidence>
<evidence type="ECO:0000313" key="3">
    <source>
        <dbReference type="EMBL" id="KJZ10883.1"/>
    </source>
</evidence>
<evidence type="ECO:0000256" key="1">
    <source>
        <dbReference type="SAM" id="MobiDB-lite"/>
    </source>
</evidence>
<dbReference type="Proteomes" id="UP000033452">
    <property type="component" value="Unassembled WGS sequence"/>
</dbReference>
<dbReference type="RefSeq" id="WP_046004202.1">
    <property type="nucleotide sequence ID" value="NZ_JXYA01000012.1"/>
</dbReference>
<keyword evidence="4" id="KW-1185">Reference proteome</keyword>
<feature type="signal peptide" evidence="2">
    <location>
        <begin position="1"/>
        <end position="23"/>
    </location>
</feature>
<name>A0A0F4QT73_9GAMM</name>
<feature type="region of interest" description="Disordered" evidence="1">
    <location>
        <begin position="27"/>
        <end position="69"/>
    </location>
</feature>
<feature type="chain" id="PRO_5002475941" description="Lipoprotein" evidence="2">
    <location>
        <begin position="24"/>
        <end position="686"/>
    </location>
</feature>
<gene>
    <name evidence="3" type="ORF">TW77_06700</name>
</gene>
<protein>
    <recommendedName>
        <fullName evidence="5">Lipoprotein</fullName>
    </recommendedName>
</protein>
<dbReference type="PATRIC" id="fig|43658.5.peg.1411"/>
<keyword evidence="2" id="KW-0732">Signal</keyword>
<dbReference type="PROSITE" id="PS51257">
    <property type="entry name" value="PROKAR_LIPOPROTEIN"/>
    <property type="match status" value="1"/>
</dbReference>
<dbReference type="OrthoDB" id="9782766at2"/>
<evidence type="ECO:0000313" key="4">
    <source>
        <dbReference type="Proteomes" id="UP000033452"/>
    </source>
</evidence>
<feature type="compositionally biased region" description="Low complexity" evidence="1">
    <location>
        <begin position="30"/>
        <end position="68"/>
    </location>
</feature>
<dbReference type="AlphaFoldDB" id="A0A0F4QT73"/>
<sequence>MTIRRFKLASLAVLIATSLVACGGSDDAPDTTNSNNNSTQNGDKQPGNPDPSNSGNDNDSGGTPGNNTDVEHEITVLGYYQNARVFVDLDDDRSVDESEPRGFSDPQGRLTLKLEAGDEQQHFLYADLLPGVTLDAANNAPFTQTQQLKAPPMASVISPLSHYIADLMQSGLTQAQATEQAASDFGMAEFDLTMDYVAGANAQYQAVAMALQKVYFSALDDAQKLTDAQQIAGLIKDWAGAQDTPDWSALELAYRDNQWQLLTPNPGQQAIDKVSLWGEFPAPVDPNSPINSWKNEQDNTLVVLLKAEVSEAPLAYVFDPAAGEQALQFSDTLSTHLGAFKRPEQVGDRVRDHAVEIHKDETSWQITATLQSVTLSASAPDYQQTVKQWQLPRAFSYGGFEGRIDELTVYQPWLDEPWVSALFLYDSTPDNEPALDAYGYIFMRLKENSLALPEALQAGQFYDGVSTLSALGKHQVQLVRKDDGSAHWYAFGDAGIKPLEQGDYELRHITLQATAEDNQGNQTWCFEANDRAFCRFYQASSDTWQAPFLLSPELPSGKLLRARFISLDYNASGVLGILTHGVDTHVAAGHYYPDSNSWQWQEKLGFYNLYNQGVVQLDNANNWVVQLNPGLTHYLNLVPVQGEYQQVMEAYGQSSGPILFDEGHGVFIQGDKRTNTRPDIYLLETD</sequence>
<comment type="caution">
    <text evidence="3">The sequence shown here is derived from an EMBL/GenBank/DDBJ whole genome shotgun (WGS) entry which is preliminary data.</text>
</comment>
<evidence type="ECO:0008006" key="5">
    <source>
        <dbReference type="Google" id="ProtNLM"/>
    </source>
</evidence>